<dbReference type="Gene3D" id="3.90.1200.10">
    <property type="match status" value="1"/>
</dbReference>
<sequence length="322" mass="38150">MGGRRQEGDETKRLLLYAENRLQEPIVDWRRLRDRVWLIGTKTKKVIMKQYGSDTRLKRQMLLTSELRKSGFTQTCRFLEDDNDSPFQGKAFGFMAYIEEDPAGFTFGTEADIRAAFRLLKQYHEKTAHFPQAVKMEFPRFFQLRKWQARYRTFLENKEQIVRYLPETYFAAYERWAAEALNRLEKKQHLLHRPPYCITHGDVAHHNFLRAKNGELYLIDFDLARLAPAWTDDLQFCNRVLPAASWSLAALEKWGMLDGAPDRETFLEALLYPTDVLREWNRFVGSGKKEKEQYWPHLSLLSIGQFGERARFQKEVKRRLQA</sequence>
<dbReference type="EMBL" id="LRPN01000032">
    <property type="protein sequence ID" value="KWZ84199.1"/>
    <property type="molecule type" value="Genomic_DNA"/>
</dbReference>
<dbReference type="SUPFAM" id="SSF56112">
    <property type="entry name" value="Protein kinase-like (PK-like)"/>
    <property type="match status" value="1"/>
</dbReference>
<dbReference type="GO" id="GO:0016740">
    <property type="term" value="F:transferase activity"/>
    <property type="evidence" value="ECO:0007669"/>
    <property type="project" value="UniProtKB-KW"/>
</dbReference>
<organism evidence="2 3">
    <name type="scientific">Heyndrickxia coagulans</name>
    <name type="common">Weizmannia coagulans</name>
    <dbReference type="NCBI Taxonomy" id="1398"/>
    <lineage>
        <taxon>Bacteria</taxon>
        <taxon>Bacillati</taxon>
        <taxon>Bacillota</taxon>
        <taxon>Bacilli</taxon>
        <taxon>Bacillales</taxon>
        <taxon>Bacillaceae</taxon>
        <taxon>Heyndrickxia</taxon>
    </lineage>
</organism>
<dbReference type="InterPro" id="IPR011009">
    <property type="entry name" value="Kinase-like_dom_sf"/>
</dbReference>
<dbReference type="PATRIC" id="fig|1398.22.peg.997"/>
<dbReference type="RefSeq" id="WP_035188240.1">
    <property type="nucleotide sequence ID" value="NZ_CP058594.1"/>
</dbReference>
<evidence type="ECO:0000259" key="1">
    <source>
        <dbReference type="Pfam" id="PF01636"/>
    </source>
</evidence>
<dbReference type="InterPro" id="IPR002575">
    <property type="entry name" value="Aminoglycoside_PTrfase"/>
</dbReference>
<feature type="domain" description="Aminoglycoside phosphotransferase" evidence="1">
    <location>
        <begin position="34"/>
        <end position="243"/>
    </location>
</feature>
<keyword evidence="2" id="KW-0808">Transferase</keyword>
<evidence type="ECO:0000313" key="2">
    <source>
        <dbReference type="EMBL" id="KWZ84199.1"/>
    </source>
</evidence>
<evidence type="ECO:0000313" key="3">
    <source>
        <dbReference type="Proteomes" id="UP000070376"/>
    </source>
</evidence>
<reference evidence="3" key="1">
    <citation type="submission" date="2016-01" db="EMBL/GenBank/DDBJ databases">
        <authorList>
            <person name="Mitreva M."/>
            <person name="Pepin K.H."/>
            <person name="Mihindukulasuriya K.A."/>
            <person name="Fulton R."/>
            <person name="Fronick C."/>
            <person name="O'Laughlin M."/>
            <person name="Miner T."/>
            <person name="Herter B."/>
            <person name="Rosa B.A."/>
            <person name="Cordes M."/>
            <person name="Tomlinson C."/>
            <person name="Wollam A."/>
            <person name="Palsikar V.B."/>
            <person name="Mardis E.R."/>
            <person name="Wilson R.K."/>
        </authorList>
    </citation>
    <scope>NUCLEOTIDE SEQUENCE [LARGE SCALE GENOMIC DNA]</scope>
    <source>
        <strain evidence="3">GED7749B</strain>
    </source>
</reference>
<accession>A0A133KWW8</accession>
<comment type="caution">
    <text evidence="2">The sequence shown here is derived from an EMBL/GenBank/DDBJ whole genome shotgun (WGS) entry which is preliminary data.</text>
</comment>
<dbReference type="Pfam" id="PF01636">
    <property type="entry name" value="APH"/>
    <property type="match status" value="1"/>
</dbReference>
<gene>
    <name evidence="2" type="ORF">HMPREF3213_00988</name>
</gene>
<dbReference type="Proteomes" id="UP000070376">
    <property type="component" value="Unassembled WGS sequence"/>
</dbReference>
<proteinExistence type="predicted"/>
<protein>
    <submittedName>
        <fullName evidence="2">Phosphotransferase enzyme family protein</fullName>
    </submittedName>
</protein>
<dbReference type="AlphaFoldDB" id="A0A133KWW8"/>
<name>A0A133KWW8_HEYCO</name>